<evidence type="ECO:0000313" key="1">
    <source>
        <dbReference type="EMBL" id="CAB4529649.1"/>
    </source>
</evidence>
<reference evidence="3" key="1">
    <citation type="submission" date="2020-05" db="EMBL/GenBank/DDBJ databases">
        <authorList>
            <person name="Chiriac C."/>
            <person name="Salcher M."/>
            <person name="Ghai R."/>
            <person name="Kavagutti S V."/>
        </authorList>
    </citation>
    <scope>NUCLEOTIDE SEQUENCE</scope>
</reference>
<dbReference type="EMBL" id="CAFBMG010000002">
    <property type="protein sequence ID" value="CAB4888629.1"/>
    <property type="molecule type" value="Genomic_DNA"/>
</dbReference>
<accession>A0A6J7F8Z6</accession>
<evidence type="ECO:0000313" key="3">
    <source>
        <dbReference type="EMBL" id="CAB4888629.1"/>
    </source>
</evidence>
<name>A0A6J7F8Z6_9ZZZZ</name>
<organism evidence="3">
    <name type="scientific">freshwater metagenome</name>
    <dbReference type="NCBI Taxonomy" id="449393"/>
    <lineage>
        <taxon>unclassified sequences</taxon>
        <taxon>metagenomes</taxon>
        <taxon>ecological metagenomes</taxon>
    </lineage>
</organism>
<sequence>MKRSRNLLVLSVVAVVLGTTLGACAPAGPANGDWLAAGCYNSGVVGAPDFAFNGTPNAAGNLTVALDIATLTLSENGTCAGIPLAAPYSFTLVRATGDLAAGAICSGLGLGAGVGQIQSDYPAFPADAWVCNPPATT</sequence>
<gene>
    <name evidence="1" type="ORF">UFOPK1358_00070</name>
    <name evidence="2" type="ORF">UFOPK2766_01523</name>
    <name evidence="3" type="ORF">UFOPK3519_00047</name>
</gene>
<dbReference type="EMBL" id="CAEZSF010000003">
    <property type="protein sequence ID" value="CAB4529649.1"/>
    <property type="molecule type" value="Genomic_DNA"/>
</dbReference>
<evidence type="ECO:0000313" key="2">
    <source>
        <dbReference type="EMBL" id="CAB4748814.1"/>
    </source>
</evidence>
<protein>
    <submittedName>
        <fullName evidence="3">Unannotated protein</fullName>
    </submittedName>
</protein>
<dbReference type="PROSITE" id="PS51257">
    <property type="entry name" value="PROKAR_LIPOPROTEIN"/>
    <property type="match status" value="1"/>
</dbReference>
<dbReference type="AlphaFoldDB" id="A0A6J7F8Z6"/>
<proteinExistence type="predicted"/>
<dbReference type="EMBL" id="CAEZYU010000073">
    <property type="protein sequence ID" value="CAB4748814.1"/>
    <property type="molecule type" value="Genomic_DNA"/>
</dbReference>